<sequence length="119" mass="13565">MKLQVGEKITFERTFTKEDVVLFTEVSKDEGVHHVTPDEQGLLTSTLPTKVGGDYNVLARKMDFEFLRPVYSGDTIRCDVTIEKFEPDEKNRTKIIAMFTCMNQLEKEVLKGSFSGIIL</sequence>
<dbReference type="RefSeq" id="WP_100060656.1">
    <property type="nucleotide sequence ID" value="NZ_NUSQ01000011.1"/>
</dbReference>
<name>A0A2C4RA41_9BACI</name>
<dbReference type="Gene3D" id="3.10.129.10">
    <property type="entry name" value="Hotdog Thioesterase"/>
    <property type="match status" value="1"/>
</dbReference>
<dbReference type="EMBL" id="NUSQ01000011">
    <property type="protein sequence ID" value="PHD74167.1"/>
    <property type="molecule type" value="Genomic_DNA"/>
</dbReference>
<evidence type="ECO:0000313" key="1">
    <source>
        <dbReference type="EMBL" id="PHD74167.1"/>
    </source>
</evidence>
<proteinExistence type="predicted"/>
<dbReference type="Proteomes" id="UP000225997">
    <property type="component" value="Unassembled WGS sequence"/>
</dbReference>
<protein>
    <submittedName>
        <fullName evidence="1">Enoyl-CoA hydratase</fullName>
    </submittedName>
</protein>
<organism evidence="1 2">
    <name type="scientific">Bacillus toyonensis</name>
    <dbReference type="NCBI Taxonomy" id="155322"/>
    <lineage>
        <taxon>Bacteria</taxon>
        <taxon>Bacillati</taxon>
        <taxon>Bacillota</taxon>
        <taxon>Bacilli</taxon>
        <taxon>Bacillales</taxon>
        <taxon>Bacillaceae</taxon>
        <taxon>Bacillus</taxon>
        <taxon>Bacillus cereus group</taxon>
    </lineage>
</organism>
<dbReference type="AlphaFoldDB" id="A0A2C4RA41"/>
<comment type="caution">
    <text evidence="1">The sequence shown here is derived from an EMBL/GenBank/DDBJ whole genome shotgun (WGS) entry which is preliminary data.</text>
</comment>
<gene>
    <name evidence="1" type="ORF">COF40_02540</name>
</gene>
<accession>A0A2C4RA41</accession>
<dbReference type="SUPFAM" id="SSF54637">
    <property type="entry name" value="Thioesterase/thiol ester dehydrase-isomerase"/>
    <property type="match status" value="1"/>
</dbReference>
<dbReference type="InterPro" id="IPR029069">
    <property type="entry name" value="HotDog_dom_sf"/>
</dbReference>
<evidence type="ECO:0000313" key="2">
    <source>
        <dbReference type="Proteomes" id="UP000225997"/>
    </source>
</evidence>
<reference evidence="1 2" key="1">
    <citation type="submission" date="2017-09" db="EMBL/GenBank/DDBJ databases">
        <title>Large-scale bioinformatics analysis of Bacillus genomes uncovers conserved roles of natural products in bacterial physiology.</title>
        <authorList>
            <consortium name="Agbiome Team Llc"/>
            <person name="Bleich R.M."/>
            <person name="Grubbs K.J."/>
            <person name="Santa Maria K.C."/>
            <person name="Allen S.E."/>
            <person name="Farag S."/>
            <person name="Shank E.A."/>
            <person name="Bowers A."/>
        </authorList>
    </citation>
    <scope>NUCLEOTIDE SEQUENCE [LARGE SCALE GENOMIC DNA]</scope>
    <source>
        <strain evidence="1 2">AFS044250</strain>
    </source>
</reference>